<reference evidence="2 3" key="1">
    <citation type="submission" date="2019-01" db="EMBL/GenBank/DDBJ databases">
        <title>Sequencing of cultivated peanut Arachis hypogaea provides insights into genome evolution and oil improvement.</title>
        <authorList>
            <person name="Chen X."/>
        </authorList>
    </citation>
    <scope>NUCLEOTIDE SEQUENCE [LARGE SCALE GENOMIC DNA]</scope>
    <source>
        <strain evidence="3">cv. Fuhuasheng</strain>
        <tissue evidence="2">Leaves</tissue>
    </source>
</reference>
<organism evidence="2 3">
    <name type="scientific">Arachis hypogaea</name>
    <name type="common">Peanut</name>
    <dbReference type="NCBI Taxonomy" id="3818"/>
    <lineage>
        <taxon>Eukaryota</taxon>
        <taxon>Viridiplantae</taxon>
        <taxon>Streptophyta</taxon>
        <taxon>Embryophyta</taxon>
        <taxon>Tracheophyta</taxon>
        <taxon>Spermatophyta</taxon>
        <taxon>Magnoliopsida</taxon>
        <taxon>eudicotyledons</taxon>
        <taxon>Gunneridae</taxon>
        <taxon>Pentapetalae</taxon>
        <taxon>rosids</taxon>
        <taxon>fabids</taxon>
        <taxon>Fabales</taxon>
        <taxon>Fabaceae</taxon>
        <taxon>Papilionoideae</taxon>
        <taxon>50 kb inversion clade</taxon>
        <taxon>dalbergioids sensu lato</taxon>
        <taxon>Dalbergieae</taxon>
        <taxon>Pterocarpus clade</taxon>
        <taxon>Arachis</taxon>
    </lineage>
</organism>
<feature type="compositionally biased region" description="Acidic residues" evidence="1">
    <location>
        <begin position="249"/>
        <end position="275"/>
    </location>
</feature>
<protein>
    <submittedName>
        <fullName evidence="2">Uncharacterized protein</fullName>
    </submittedName>
</protein>
<feature type="region of interest" description="Disordered" evidence="1">
    <location>
        <begin position="248"/>
        <end position="339"/>
    </location>
</feature>
<feature type="compositionally biased region" description="Basic residues" evidence="1">
    <location>
        <begin position="329"/>
        <end position="339"/>
    </location>
</feature>
<evidence type="ECO:0000256" key="1">
    <source>
        <dbReference type="SAM" id="MobiDB-lite"/>
    </source>
</evidence>
<dbReference type="AlphaFoldDB" id="A0A445DTF7"/>
<dbReference type="EMBL" id="SDMP01000003">
    <property type="protein sequence ID" value="RYR66460.1"/>
    <property type="molecule type" value="Genomic_DNA"/>
</dbReference>
<name>A0A445DTF7_ARAHY</name>
<dbReference type="Proteomes" id="UP000289738">
    <property type="component" value="Chromosome A03"/>
</dbReference>
<feature type="compositionally biased region" description="Polar residues" evidence="1">
    <location>
        <begin position="43"/>
        <end position="53"/>
    </location>
</feature>
<keyword evidence="3" id="KW-1185">Reference proteome</keyword>
<accession>A0A445DTF7</accession>
<feature type="region of interest" description="Disordered" evidence="1">
    <location>
        <begin position="22"/>
        <end position="183"/>
    </location>
</feature>
<proteinExistence type="predicted"/>
<feature type="compositionally biased region" description="Basic and acidic residues" evidence="1">
    <location>
        <begin position="31"/>
        <end position="42"/>
    </location>
</feature>
<evidence type="ECO:0000313" key="2">
    <source>
        <dbReference type="EMBL" id="RYR66460.1"/>
    </source>
</evidence>
<sequence>MGGANSKIKLNSGTVRRFEEFKKRRNATKLQAEKELLKDGGNRDNNSQSSNGTKPAEEVSTKEELPVRELTAEKPSRVVPLPTSTAKHESVEGGDVEKDSKHNHHHNQEKVEDSNESKVEQDNKHNDHYGQEKVKKFQENVKQDEKHNNHDGQEKVKTSQESNLKKDDKHNDHDDGKEKVSHVIKKALEDIEIQKGQTEETKEDDEVFVDATGSIDVNEQREEFGIFLPGSPSFRIYCIEANKAKVEQEELLSLEEDDDDDDDDEDDEEEEEEEERGEKHSLAAMHQKAHSTESVIRPPSESGSDKSASLTSDSLNSETPIAKPGKEPRTKRKGKKAKKFGAGNVKRLFKVKSCYYPTCSCAGVDDRRRMVAPPRPHN</sequence>
<comment type="caution">
    <text evidence="2">The sequence shown here is derived from an EMBL/GenBank/DDBJ whole genome shotgun (WGS) entry which is preliminary data.</text>
</comment>
<gene>
    <name evidence="2" type="ORF">Ahy_A03g012441</name>
</gene>
<feature type="compositionally biased region" description="Basic and acidic residues" evidence="1">
    <location>
        <begin position="86"/>
        <end position="183"/>
    </location>
</feature>
<evidence type="ECO:0000313" key="3">
    <source>
        <dbReference type="Proteomes" id="UP000289738"/>
    </source>
</evidence>
<feature type="compositionally biased region" description="Polar residues" evidence="1">
    <location>
        <begin position="301"/>
        <end position="319"/>
    </location>
</feature>
<feature type="compositionally biased region" description="Basic and acidic residues" evidence="1">
    <location>
        <begin position="55"/>
        <end position="76"/>
    </location>
</feature>
<dbReference type="Gramene" id="arahy.Tifrunner.gnm2.ann2.Ah03g390100.1">
    <property type="protein sequence ID" value="arahy.Tifrunner.gnm2.ann2.Ah03g390100.1-CDS"/>
    <property type="gene ID" value="arahy.Tifrunner.gnm2.ann2.Ah03g390100"/>
</dbReference>